<protein>
    <submittedName>
        <fullName evidence="1">Putative orfan</fullName>
    </submittedName>
</protein>
<name>A0A6N1NN24_9VIRU</name>
<reference evidence="1" key="1">
    <citation type="submission" date="2017-01" db="EMBL/GenBank/DDBJ databases">
        <authorList>
            <person name="Assis F.L."/>
            <person name="Abrahao J.S."/>
            <person name="Silva L."/>
            <person name="Khalil J.B."/>
            <person name="Rodrigues R."/>
            <person name="Silva L.S."/>
            <person name="Arantes T."/>
            <person name="Boratto P."/>
            <person name="Andrade M."/>
            <person name="Kroon E.G."/>
            <person name="Ribeiro B."/>
            <person name="Bergier I."/>
            <person name="Seligmann H."/>
            <person name="Ghigo E."/>
            <person name="Colson P."/>
            <person name="Levasseur A."/>
            <person name="Raoult D."/>
            <person name="Scola B.L."/>
        </authorList>
    </citation>
    <scope>NUCLEOTIDE SEQUENCE</scope>
    <source>
        <strain evidence="1">Soda lake</strain>
    </source>
</reference>
<accession>A0A6N1NN24</accession>
<organism evidence="1">
    <name type="scientific">Tupanvirus soda lake</name>
    <dbReference type="NCBI Taxonomy" id="2126985"/>
    <lineage>
        <taxon>Viruses</taxon>
        <taxon>Varidnaviria</taxon>
        <taxon>Bamfordvirae</taxon>
        <taxon>Nucleocytoviricota</taxon>
        <taxon>Megaviricetes</taxon>
        <taxon>Imitervirales</taxon>
        <taxon>Mimiviridae</taxon>
        <taxon>Megamimivirinae</taxon>
        <taxon>Tupanvirus</taxon>
        <taxon>Tupanvirus salinum</taxon>
    </lineage>
</organism>
<proteinExistence type="predicted"/>
<dbReference type="KEGG" id="vg:80519230"/>
<dbReference type="RefSeq" id="YP_010782466.1">
    <property type="nucleotide sequence ID" value="NC_075039.1"/>
</dbReference>
<dbReference type="GeneID" id="80519230"/>
<dbReference type="EMBL" id="KY523104">
    <property type="protein sequence ID" value="QKU35784.1"/>
    <property type="molecule type" value="Genomic_DNA"/>
</dbReference>
<sequence>MDSLYKQKYLKYKAKYLKLLAQQDMLIPKPNSGQIERNSLLNRPYIKPNNDVLNQHDALNQLGSFIGGNRENGRVAVEVKYSGPLSKVKKIVVRNDETFTYYEDNKIKSIGNFTPAQTLEIQLLINTVLSLPDTYKIPKGSPKPKYSMTIDGFTLDPTNEALPVMFKDIYKKLVTVAPDFTKG</sequence>
<evidence type="ECO:0000313" key="1">
    <source>
        <dbReference type="EMBL" id="QKU35784.1"/>
    </source>
</evidence>
<reference evidence="1" key="2">
    <citation type="journal article" date="2018" name="Nat. Commun.">
        <title>Tailed giant Tupanvirus possesses the most complete translational apparatus of the known virosphere.</title>
        <authorList>
            <person name="Abrahao J."/>
            <person name="Silva L."/>
            <person name="Silva L.S."/>
            <person name="Khalil J.Y.B."/>
            <person name="Rodrigues R."/>
            <person name="Arantes T."/>
            <person name="Assis F."/>
            <person name="Boratto P."/>
            <person name="Andrade M."/>
            <person name="Kroon E.G."/>
            <person name="Ribeiro B."/>
            <person name="Bergier I."/>
            <person name="Seligmann H."/>
            <person name="Ghigo E."/>
            <person name="Colson P."/>
            <person name="Levasseur A."/>
            <person name="Kroemer G."/>
            <person name="Raoult D."/>
            <person name="La Scola B."/>
        </authorList>
    </citation>
    <scope>NUCLEOTIDE SEQUENCE [LARGE SCALE GENOMIC DNA]</scope>
    <source>
        <strain evidence="1">Soda lake</strain>
    </source>
</reference>